<evidence type="ECO:0000313" key="4">
    <source>
        <dbReference type="WBParaSite" id="NBR_0001840001-mRNA-1"/>
    </source>
</evidence>
<dbReference type="WBParaSite" id="NBR_0001840001-mRNA-1">
    <property type="protein sequence ID" value="NBR_0001840001-mRNA-1"/>
    <property type="gene ID" value="NBR_0001840001"/>
</dbReference>
<dbReference type="AlphaFoldDB" id="A0A0N4YMJ8"/>
<reference evidence="2 3" key="2">
    <citation type="submission" date="2018-11" db="EMBL/GenBank/DDBJ databases">
        <authorList>
            <consortium name="Pathogen Informatics"/>
        </authorList>
    </citation>
    <scope>NUCLEOTIDE SEQUENCE [LARGE SCALE GENOMIC DNA]</scope>
</reference>
<organism evidence="4">
    <name type="scientific">Nippostrongylus brasiliensis</name>
    <name type="common">Rat hookworm</name>
    <dbReference type="NCBI Taxonomy" id="27835"/>
    <lineage>
        <taxon>Eukaryota</taxon>
        <taxon>Metazoa</taxon>
        <taxon>Ecdysozoa</taxon>
        <taxon>Nematoda</taxon>
        <taxon>Chromadorea</taxon>
        <taxon>Rhabditida</taxon>
        <taxon>Rhabditina</taxon>
        <taxon>Rhabditomorpha</taxon>
        <taxon>Strongyloidea</taxon>
        <taxon>Heligmosomidae</taxon>
        <taxon>Nippostrongylus</taxon>
    </lineage>
</organism>
<sequence length="100" mass="10986">MDLFQPVSPLKFDPDDPSTFPPEEKKAKEAKVKEEKKSKGKDKNKDKKTQQLSKKSAAMPVMPLREANDLETVNGMVSNWGAVQEPPPPSPPRKGDAGGK</sequence>
<gene>
    <name evidence="2" type="ORF">NBR_LOCUS18401</name>
</gene>
<evidence type="ECO:0000313" key="3">
    <source>
        <dbReference type="Proteomes" id="UP000271162"/>
    </source>
</evidence>
<name>A0A0N4YMJ8_NIPBR</name>
<dbReference type="EMBL" id="UYSL01023379">
    <property type="protein sequence ID" value="VDL82126.1"/>
    <property type="molecule type" value="Genomic_DNA"/>
</dbReference>
<evidence type="ECO:0000313" key="2">
    <source>
        <dbReference type="EMBL" id="VDL82126.1"/>
    </source>
</evidence>
<evidence type="ECO:0000256" key="1">
    <source>
        <dbReference type="SAM" id="MobiDB-lite"/>
    </source>
</evidence>
<protein>
    <submittedName>
        <fullName evidence="4">Signal recognition particle, subunit Srp19</fullName>
    </submittedName>
</protein>
<reference evidence="4" key="1">
    <citation type="submission" date="2017-02" db="UniProtKB">
        <authorList>
            <consortium name="WormBaseParasite"/>
        </authorList>
    </citation>
    <scope>IDENTIFICATION</scope>
</reference>
<keyword evidence="3" id="KW-1185">Reference proteome</keyword>
<accession>A0A0N4YMJ8</accession>
<proteinExistence type="predicted"/>
<dbReference type="Proteomes" id="UP000271162">
    <property type="component" value="Unassembled WGS sequence"/>
</dbReference>
<feature type="compositionally biased region" description="Basic and acidic residues" evidence="1">
    <location>
        <begin position="22"/>
        <end position="49"/>
    </location>
</feature>
<feature type="region of interest" description="Disordered" evidence="1">
    <location>
        <begin position="1"/>
        <end position="100"/>
    </location>
</feature>